<keyword evidence="4" id="KW-0964">Secreted</keyword>
<keyword evidence="3" id="KW-0713">Self-incompatibility</keyword>
<evidence type="ECO:0000256" key="1">
    <source>
        <dbReference type="ARBA" id="ARBA00004613"/>
    </source>
</evidence>
<dbReference type="InterPro" id="IPR010264">
    <property type="entry name" value="Self-incomp_S1"/>
</dbReference>
<dbReference type="Pfam" id="PF05938">
    <property type="entry name" value="Self-incomp_S1"/>
    <property type="match status" value="1"/>
</dbReference>
<name>A0ABQ9M2A9_HEVBR</name>
<comment type="subcellular location">
    <subcellularLocation>
        <location evidence="1">Secreted</location>
    </subcellularLocation>
</comment>
<dbReference type="EMBL" id="JARPOI010000009">
    <property type="protein sequence ID" value="KAJ9173685.1"/>
    <property type="molecule type" value="Genomic_DNA"/>
</dbReference>
<keyword evidence="7" id="KW-1185">Reference proteome</keyword>
<accession>A0ABQ9M2A9</accession>
<gene>
    <name evidence="6" type="ORF">P3X46_016798</name>
</gene>
<protein>
    <recommendedName>
        <fullName evidence="8">S-protein homolog</fullName>
    </recommendedName>
</protein>
<keyword evidence="5" id="KW-0732">Signal</keyword>
<dbReference type="Proteomes" id="UP001174677">
    <property type="component" value="Chromosome 9"/>
</dbReference>
<evidence type="ECO:0000256" key="3">
    <source>
        <dbReference type="ARBA" id="ARBA00022471"/>
    </source>
</evidence>
<evidence type="ECO:0000256" key="4">
    <source>
        <dbReference type="ARBA" id="ARBA00022525"/>
    </source>
</evidence>
<comment type="caution">
    <text evidence="6">The sequence shown here is derived from an EMBL/GenBank/DDBJ whole genome shotgun (WGS) entry which is preliminary data.</text>
</comment>
<organism evidence="6 7">
    <name type="scientific">Hevea brasiliensis</name>
    <name type="common">Para rubber tree</name>
    <name type="synonym">Siphonia brasiliensis</name>
    <dbReference type="NCBI Taxonomy" id="3981"/>
    <lineage>
        <taxon>Eukaryota</taxon>
        <taxon>Viridiplantae</taxon>
        <taxon>Streptophyta</taxon>
        <taxon>Embryophyta</taxon>
        <taxon>Tracheophyta</taxon>
        <taxon>Spermatophyta</taxon>
        <taxon>Magnoliopsida</taxon>
        <taxon>eudicotyledons</taxon>
        <taxon>Gunneridae</taxon>
        <taxon>Pentapetalae</taxon>
        <taxon>rosids</taxon>
        <taxon>fabids</taxon>
        <taxon>Malpighiales</taxon>
        <taxon>Euphorbiaceae</taxon>
        <taxon>Crotonoideae</taxon>
        <taxon>Micrandreae</taxon>
        <taxon>Hevea</taxon>
    </lineage>
</organism>
<evidence type="ECO:0000313" key="7">
    <source>
        <dbReference type="Proteomes" id="UP001174677"/>
    </source>
</evidence>
<evidence type="ECO:0000256" key="5">
    <source>
        <dbReference type="ARBA" id="ARBA00022729"/>
    </source>
</evidence>
<sequence>MQTPGRIRYIPVFVQVSCFCNLVISDKKHTNDDLAQQNIPDGSEFGWDFSVNVGGTTLFYCDMEWENVQQYHFDAYSFARYYPECENQCLRLISIEGTYGLNGQTGFWEFMYYWPN</sequence>
<evidence type="ECO:0000313" key="6">
    <source>
        <dbReference type="EMBL" id="KAJ9173685.1"/>
    </source>
</evidence>
<evidence type="ECO:0000256" key="2">
    <source>
        <dbReference type="ARBA" id="ARBA00005581"/>
    </source>
</evidence>
<comment type="similarity">
    <text evidence="2">Belongs to the plant self-incompatibility (S1) protein family.</text>
</comment>
<evidence type="ECO:0008006" key="8">
    <source>
        <dbReference type="Google" id="ProtNLM"/>
    </source>
</evidence>
<proteinExistence type="inferred from homology"/>
<reference evidence="6" key="1">
    <citation type="journal article" date="2023" name="Plant Biotechnol. J.">
        <title>Chromosome-level wild Hevea brasiliensis genome provides new tools for genomic-assisted breeding and valuable loci to elevate rubber yield.</title>
        <authorList>
            <person name="Cheng H."/>
            <person name="Song X."/>
            <person name="Hu Y."/>
            <person name="Wu T."/>
            <person name="Yang Q."/>
            <person name="An Z."/>
            <person name="Feng S."/>
            <person name="Deng Z."/>
            <person name="Wu W."/>
            <person name="Zeng X."/>
            <person name="Tu M."/>
            <person name="Wang X."/>
            <person name="Huang H."/>
        </authorList>
    </citation>
    <scope>NUCLEOTIDE SEQUENCE</scope>
    <source>
        <strain evidence="6">MT/VB/25A 57/8</strain>
    </source>
</reference>